<reference evidence="3 4" key="1">
    <citation type="submission" date="2020-06" db="EMBL/GenBank/DDBJ databases">
        <authorList>
            <person name="De Coninck B."/>
            <person name="Ibrahim H."/>
        </authorList>
    </citation>
    <scope>NUCLEOTIDE SEQUENCE [LARGE SCALE GENOMIC DNA]</scope>
    <source>
        <strain evidence="3">Ag_rhizogenes_K599</strain>
    </source>
</reference>
<keyword evidence="1" id="KW-0175">Coiled coil</keyword>
<feature type="coiled-coil region" evidence="1">
    <location>
        <begin position="11"/>
        <end position="38"/>
    </location>
</feature>
<evidence type="ECO:0000313" key="4">
    <source>
        <dbReference type="Proteomes" id="UP000528185"/>
    </source>
</evidence>
<evidence type="ECO:0000256" key="1">
    <source>
        <dbReference type="SAM" id="Coils"/>
    </source>
</evidence>
<keyword evidence="2" id="KW-0472">Membrane</keyword>
<dbReference type="RefSeq" id="WP_065115702.1">
    <property type="nucleotide sequence ID" value="NZ_CAICSX020000001.1"/>
</dbReference>
<dbReference type="EMBL" id="CAICSX020000001">
    <property type="protein sequence ID" value="CAD0211226.1"/>
    <property type="molecule type" value="Genomic_DNA"/>
</dbReference>
<dbReference type="AlphaFoldDB" id="A0AAN2A1K5"/>
<feature type="transmembrane region" description="Helical" evidence="2">
    <location>
        <begin position="38"/>
        <end position="59"/>
    </location>
</feature>
<keyword evidence="2" id="KW-1133">Transmembrane helix</keyword>
<dbReference type="Proteomes" id="UP000528185">
    <property type="component" value="Unassembled WGS sequence"/>
</dbReference>
<organism evidence="3 4">
    <name type="scientific">Rhizobium rhizogenes</name>
    <name type="common">Agrobacterium rhizogenes</name>
    <dbReference type="NCBI Taxonomy" id="359"/>
    <lineage>
        <taxon>Bacteria</taxon>
        <taxon>Pseudomonadati</taxon>
        <taxon>Pseudomonadota</taxon>
        <taxon>Alphaproteobacteria</taxon>
        <taxon>Hyphomicrobiales</taxon>
        <taxon>Rhizobiaceae</taxon>
        <taxon>Rhizobium/Agrobacterium group</taxon>
        <taxon>Rhizobium</taxon>
    </lineage>
</organism>
<evidence type="ECO:0000256" key="2">
    <source>
        <dbReference type="SAM" id="Phobius"/>
    </source>
</evidence>
<name>A0AAN2A1K5_RHIRH</name>
<comment type="caution">
    <text evidence="3">The sequence shown here is derived from an EMBL/GenBank/DDBJ whole genome shotgun (WGS) entry which is preliminary data.</text>
</comment>
<proteinExistence type="predicted"/>
<protein>
    <submittedName>
        <fullName evidence="3">Uncharacterized protein</fullName>
    </submittedName>
</protein>
<dbReference type="KEGG" id="aro:B0909_05405"/>
<gene>
    <name evidence="3" type="ORF">AGRHK599_LOCUS1252</name>
</gene>
<keyword evidence="2" id="KW-0812">Transmembrane</keyword>
<evidence type="ECO:0000313" key="3">
    <source>
        <dbReference type="EMBL" id="CAD0211226.1"/>
    </source>
</evidence>
<accession>A0AAN2A1K5</accession>
<sequence>MPSAFSNTPEADALIERIEAIDKRYQAAQRKMRSIEQLTLVLVSCSLMFGGCLALESVLKERAVINQEVSAWKR</sequence>